<evidence type="ECO:0000256" key="5">
    <source>
        <dbReference type="ARBA" id="ARBA00022827"/>
    </source>
</evidence>
<organism evidence="12 13">
    <name type="scientific">Sphagnurus paluster</name>
    <dbReference type="NCBI Taxonomy" id="117069"/>
    <lineage>
        <taxon>Eukaryota</taxon>
        <taxon>Fungi</taxon>
        <taxon>Dikarya</taxon>
        <taxon>Basidiomycota</taxon>
        <taxon>Agaricomycotina</taxon>
        <taxon>Agaricomycetes</taxon>
        <taxon>Agaricomycetidae</taxon>
        <taxon>Agaricales</taxon>
        <taxon>Tricholomatineae</taxon>
        <taxon>Lyophyllaceae</taxon>
        <taxon>Sphagnurus</taxon>
    </lineage>
</organism>
<evidence type="ECO:0000256" key="8">
    <source>
        <dbReference type="PIRSR" id="PIRSR000137-1"/>
    </source>
</evidence>
<comment type="cofactor">
    <cofactor evidence="1 9">
        <name>FAD</name>
        <dbReference type="ChEBI" id="CHEBI:57692"/>
    </cofactor>
</comment>
<dbReference type="Pfam" id="PF00732">
    <property type="entry name" value="GMC_oxred_N"/>
    <property type="match status" value="1"/>
</dbReference>
<dbReference type="SUPFAM" id="SSF54373">
    <property type="entry name" value="FAD-linked reductases, C-terminal domain"/>
    <property type="match status" value="1"/>
</dbReference>
<feature type="binding site" evidence="9">
    <location>
        <position position="6"/>
    </location>
    <ligand>
        <name>FAD</name>
        <dbReference type="ChEBI" id="CHEBI:57692"/>
    </ligand>
</feature>
<dbReference type="PANTHER" id="PTHR11552:SF201">
    <property type="entry name" value="GLUCOSE-METHANOL-CHOLINE OXIDOREDUCTASE N-TERMINAL DOMAIN-CONTAINING PROTEIN"/>
    <property type="match status" value="1"/>
</dbReference>
<dbReference type="OrthoDB" id="269227at2759"/>
<dbReference type="Proteomes" id="UP000717328">
    <property type="component" value="Unassembled WGS sequence"/>
</dbReference>
<evidence type="ECO:0000256" key="10">
    <source>
        <dbReference type="RuleBase" id="RU003968"/>
    </source>
</evidence>
<name>A0A9P7K4M9_9AGAR</name>
<keyword evidence="5 9" id="KW-0274">FAD</keyword>
<accession>A0A9P7K4M9</accession>
<evidence type="ECO:0000256" key="3">
    <source>
        <dbReference type="ARBA" id="ARBA00022630"/>
    </source>
</evidence>
<evidence type="ECO:0000256" key="1">
    <source>
        <dbReference type="ARBA" id="ARBA00001974"/>
    </source>
</evidence>
<dbReference type="InterPro" id="IPR007867">
    <property type="entry name" value="GMC_OxRtase_C"/>
</dbReference>
<keyword evidence="6" id="KW-0560">Oxidoreductase</keyword>
<feature type="active site" description="Proton donor" evidence="8">
    <location>
        <position position="428"/>
    </location>
</feature>
<dbReference type="EMBL" id="JABCKI010005952">
    <property type="protein sequence ID" value="KAG5636284.1"/>
    <property type="molecule type" value="Genomic_DNA"/>
</dbReference>
<feature type="domain" description="Glucose-methanol-choline oxidoreductase N-terminal" evidence="11">
    <location>
        <begin position="4"/>
        <end position="27"/>
    </location>
</feature>
<dbReference type="GO" id="GO:0016614">
    <property type="term" value="F:oxidoreductase activity, acting on CH-OH group of donors"/>
    <property type="evidence" value="ECO:0007669"/>
    <property type="project" value="InterPro"/>
</dbReference>
<keyword evidence="4" id="KW-0732">Signal</keyword>
<comment type="caution">
    <text evidence="12">The sequence shown here is derived from an EMBL/GenBank/DDBJ whole genome shotgun (WGS) entry which is preliminary data.</text>
</comment>
<dbReference type="AlphaFoldDB" id="A0A9P7K4M9"/>
<dbReference type="PANTHER" id="PTHR11552">
    <property type="entry name" value="GLUCOSE-METHANOL-CHOLINE GMC OXIDOREDUCTASE"/>
    <property type="match status" value="1"/>
</dbReference>
<dbReference type="InterPro" id="IPR000172">
    <property type="entry name" value="GMC_OxRdtase_N"/>
</dbReference>
<evidence type="ECO:0000256" key="2">
    <source>
        <dbReference type="ARBA" id="ARBA00010790"/>
    </source>
</evidence>
<comment type="similarity">
    <text evidence="2 10">Belongs to the GMC oxidoreductase family.</text>
</comment>
<dbReference type="PIRSF" id="PIRSF000137">
    <property type="entry name" value="Alcohol_oxidase"/>
    <property type="match status" value="1"/>
</dbReference>
<dbReference type="SUPFAM" id="SSF51905">
    <property type="entry name" value="FAD/NAD(P)-binding domain"/>
    <property type="match status" value="1"/>
</dbReference>
<evidence type="ECO:0000256" key="9">
    <source>
        <dbReference type="PIRSR" id="PIRSR000137-2"/>
    </source>
</evidence>
<evidence type="ECO:0000313" key="13">
    <source>
        <dbReference type="Proteomes" id="UP000717328"/>
    </source>
</evidence>
<dbReference type="GO" id="GO:0050660">
    <property type="term" value="F:flavin adenine dinucleotide binding"/>
    <property type="evidence" value="ECO:0007669"/>
    <property type="project" value="InterPro"/>
</dbReference>
<evidence type="ECO:0000256" key="6">
    <source>
        <dbReference type="ARBA" id="ARBA00023002"/>
    </source>
</evidence>
<dbReference type="InterPro" id="IPR012132">
    <property type="entry name" value="GMC_OxRdtase"/>
</dbReference>
<gene>
    <name evidence="12" type="ORF">H0H81_008539</name>
</gene>
<sequence length="490" mass="51971">MTQGKVLGGSSSINGMCWTRATIDQYDSLERLGNPGWNFKSLFKWAQNQISLGVNAKAEAHGYNGKVNVGFPQPYEAAVVIGHLVTAARAAIPDLAANPDVASGNPNGAARFQFSIKPSDATASTPGGNIRSSSANAYIYPSLLEKPNLVILVEHQATRLVWQEKSTSLSRASGVKFIATPLPQAAPGPEFIVNIVNEAIVASGAIGSPHFLELSGVGDPRILKKVGIPVQVDLPAVGTNLQDQALNTVIYAITPDAPASEYTILNGALTPAVAFVDIEQVLGAKWARAMGKDLVESIPARAKAIVSSGAFTTPVIEFSMAVSQPTFGDRLIGTAFWNLIPQWRGTVHVKSNNPSVHSELDPQFFIGHDIDIYLKGNATRLARKIFGTSPLKEYVVAELVPGLTAIPNNASDIQWQNYVTSGYSAVLHPIGTVPMLPQKDGGAVGPDLVVYGTSNVRVVDSSILPVQISAHLSSTVYGIAEKAVDMIRGH</sequence>
<evidence type="ECO:0000256" key="4">
    <source>
        <dbReference type="ARBA" id="ARBA00022729"/>
    </source>
</evidence>
<dbReference type="Pfam" id="PF05199">
    <property type="entry name" value="GMC_oxred_C"/>
    <property type="match status" value="1"/>
</dbReference>
<dbReference type="InterPro" id="IPR036188">
    <property type="entry name" value="FAD/NAD-bd_sf"/>
</dbReference>
<evidence type="ECO:0000259" key="11">
    <source>
        <dbReference type="PROSITE" id="PS00623"/>
    </source>
</evidence>
<evidence type="ECO:0000256" key="7">
    <source>
        <dbReference type="ARBA" id="ARBA00023180"/>
    </source>
</evidence>
<dbReference type="Gene3D" id="4.10.450.10">
    <property type="entry name" value="Glucose Oxidase, domain 2"/>
    <property type="match status" value="1"/>
</dbReference>
<dbReference type="InterPro" id="IPR027424">
    <property type="entry name" value="Glucose_Oxidase_domain_2"/>
</dbReference>
<reference evidence="12" key="2">
    <citation type="submission" date="2021-10" db="EMBL/GenBank/DDBJ databases">
        <title>Phylogenomics reveals ancestral predisposition of the termite-cultivated fungus Termitomyces towards a domesticated lifestyle.</title>
        <authorList>
            <person name="Auxier B."/>
            <person name="Grum-Grzhimaylo A."/>
            <person name="Cardenas M.E."/>
            <person name="Lodge J.D."/>
            <person name="Laessoe T."/>
            <person name="Pedersen O."/>
            <person name="Smith M.E."/>
            <person name="Kuyper T.W."/>
            <person name="Franco-Molano E.A."/>
            <person name="Baroni T.J."/>
            <person name="Aanen D.K."/>
        </authorList>
    </citation>
    <scope>NUCLEOTIDE SEQUENCE</scope>
    <source>
        <strain evidence="12">D49</strain>
    </source>
</reference>
<keyword evidence="7" id="KW-0325">Glycoprotein</keyword>
<protein>
    <recommendedName>
        <fullName evidence="11">Glucose-methanol-choline oxidoreductase N-terminal domain-containing protein</fullName>
    </recommendedName>
</protein>
<reference evidence="12" key="1">
    <citation type="submission" date="2021-02" db="EMBL/GenBank/DDBJ databases">
        <authorList>
            <person name="Nieuwenhuis M."/>
            <person name="Van De Peppel L.J.J."/>
        </authorList>
    </citation>
    <scope>NUCLEOTIDE SEQUENCE</scope>
    <source>
        <strain evidence="12">D49</strain>
    </source>
</reference>
<dbReference type="Gene3D" id="3.30.560.10">
    <property type="entry name" value="Glucose Oxidase, domain 3"/>
    <property type="match status" value="1"/>
</dbReference>
<keyword evidence="3 10" id="KW-0285">Flavoprotein</keyword>
<feature type="active site" description="Proton acceptor" evidence="8">
    <location>
        <position position="471"/>
    </location>
</feature>
<dbReference type="PROSITE" id="PS00623">
    <property type="entry name" value="GMC_OXRED_1"/>
    <property type="match status" value="1"/>
</dbReference>
<dbReference type="Gene3D" id="3.50.50.60">
    <property type="entry name" value="FAD/NAD(P)-binding domain"/>
    <property type="match status" value="1"/>
</dbReference>
<evidence type="ECO:0000313" key="12">
    <source>
        <dbReference type="EMBL" id="KAG5636284.1"/>
    </source>
</evidence>
<keyword evidence="13" id="KW-1185">Reference proteome</keyword>
<proteinExistence type="inferred from homology"/>